<evidence type="ECO:0000256" key="1">
    <source>
        <dbReference type="SAM" id="SignalP"/>
    </source>
</evidence>
<keyword evidence="3" id="KW-1185">Reference proteome</keyword>
<keyword evidence="1" id="KW-0732">Signal</keyword>
<proteinExistence type="predicted"/>
<organism evidence="2 3">
    <name type="scientific">Microthyrium microscopicum</name>
    <dbReference type="NCBI Taxonomy" id="703497"/>
    <lineage>
        <taxon>Eukaryota</taxon>
        <taxon>Fungi</taxon>
        <taxon>Dikarya</taxon>
        <taxon>Ascomycota</taxon>
        <taxon>Pezizomycotina</taxon>
        <taxon>Dothideomycetes</taxon>
        <taxon>Dothideomycetes incertae sedis</taxon>
        <taxon>Microthyriales</taxon>
        <taxon>Microthyriaceae</taxon>
        <taxon>Microthyrium</taxon>
    </lineage>
</organism>
<reference evidence="2" key="1">
    <citation type="journal article" date="2020" name="Stud. Mycol.">
        <title>101 Dothideomycetes genomes: a test case for predicting lifestyles and emergence of pathogens.</title>
        <authorList>
            <person name="Haridas S."/>
            <person name="Albert R."/>
            <person name="Binder M."/>
            <person name="Bloem J."/>
            <person name="Labutti K."/>
            <person name="Salamov A."/>
            <person name="Andreopoulos B."/>
            <person name="Baker S."/>
            <person name="Barry K."/>
            <person name="Bills G."/>
            <person name="Bluhm B."/>
            <person name="Cannon C."/>
            <person name="Castanera R."/>
            <person name="Culley D."/>
            <person name="Daum C."/>
            <person name="Ezra D."/>
            <person name="Gonzalez J."/>
            <person name="Henrissat B."/>
            <person name="Kuo A."/>
            <person name="Liang C."/>
            <person name="Lipzen A."/>
            <person name="Lutzoni F."/>
            <person name="Magnuson J."/>
            <person name="Mondo S."/>
            <person name="Nolan M."/>
            <person name="Ohm R."/>
            <person name="Pangilinan J."/>
            <person name="Park H.-J."/>
            <person name="Ramirez L."/>
            <person name="Alfaro M."/>
            <person name="Sun H."/>
            <person name="Tritt A."/>
            <person name="Yoshinaga Y."/>
            <person name="Zwiers L.-H."/>
            <person name="Turgeon B."/>
            <person name="Goodwin S."/>
            <person name="Spatafora J."/>
            <person name="Crous P."/>
            <person name="Grigoriev I."/>
        </authorList>
    </citation>
    <scope>NUCLEOTIDE SEQUENCE</scope>
    <source>
        <strain evidence="2">CBS 115976</strain>
    </source>
</reference>
<evidence type="ECO:0000313" key="2">
    <source>
        <dbReference type="EMBL" id="KAF2671228.1"/>
    </source>
</evidence>
<gene>
    <name evidence="2" type="ORF">BT63DRAFT_438719</name>
</gene>
<name>A0A6A6UJI7_9PEZI</name>
<dbReference type="AlphaFoldDB" id="A0A6A6UJI7"/>
<dbReference type="Proteomes" id="UP000799302">
    <property type="component" value="Unassembled WGS sequence"/>
</dbReference>
<accession>A0A6A6UJI7</accession>
<evidence type="ECO:0000313" key="3">
    <source>
        <dbReference type="Proteomes" id="UP000799302"/>
    </source>
</evidence>
<feature type="chain" id="PRO_5025657139" evidence="1">
    <location>
        <begin position="21"/>
        <end position="119"/>
    </location>
</feature>
<sequence>MKQVLLLTSLLLPLAVSAQAASDVCPFGKMLCGYNPAVKKLATYDALKKAWCESENCPGTLCGADNPDCQPSNATVDMTVWLCDDDDGTGVGTSVYMLDGCSYNGLYCLEKPEAACGRP</sequence>
<dbReference type="EMBL" id="MU004233">
    <property type="protein sequence ID" value="KAF2671228.1"/>
    <property type="molecule type" value="Genomic_DNA"/>
</dbReference>
<feature type="signal peptide" evidence="1">
    <location>
        <begin position="1"/>
        <end position="20"/>
    </location>
</feature>
<protein>
    <submittedName>
        <fullName evidence="2">Uncharacterized protein</fullName>
    </submittedName>
</protein>